<feature type="compositionally biased region" description="Basic and acidic residues" evidence="1">
    <location>
        <begin position="342"/>
        <end position="360"/>
    </location>
</feature>
<accession>A0ABN8PYQ8</accession>
<feature type="compositionally biased region" description="Basic and acidic residues" evidence="1">
    <location>
        <begin position="376"/>
        <end position="396"/>
    </location>
</feature>
<feature type="region of interest" description="Disordered" evidence="1">
    <location>
        <begin position="187"/>
        <end position="239"/>
    </location>
</feature>
<feature type="compositionally biased region" description="Basic and acidic residues" evidence="1">
    <location>
        <begin position="405"/>
        <end position="417"/>
    </location>
</feature>
<evidence type="ECO:0000313" key="2">
    <source>
        <dbReference type="EMBL" id="CAH3153502.1"/>
    </source>
</evidence>
<evidence type="ECO:0000313" key="3">
    <source>
        <dbReference type="Proteomes" id="UP001159427"/>
    </source>
</evidence>
<gene>
    <name evidence="2" type="ORF">PEVE_00001102</name>
</gene>
<reference evidence="2 3" key="1">
    <citation type="submission" date="2022-05" db="EMBL/GenBank/DDBJ databases">
        <authorList>
            <consortium name="Genoscope - CEA"/>
            <person name="William W."/>
        </authorList>
    </citation>
    <scope>NUCLEOTIDE SEQUENCE [LARGE SCALE GENOMIC DNA]</scope>
</reference>
<feature type="region of interest" description="Disordered" evidence="1">
    <location>
        <begin position="376"/>
        <end position="423"/>
    </location>
</feature>
<feature type="non-terminal residue" evidence="2">
    <location>
        <position position="1"/>
    </location>
</feature>
<evidence type="ECO:0000256" key="1">
    <source>
        <dbReference type="SAM" id="MobiDB-lite"/>
    </source>
</evidence>
<organism evidence="2 3">
    <name type="scientific">Porites evermanni</name>
    <dbReference type="NCBI Taxonomy" id="104178"/>
    <lineage>
        <taxon>Eukaryota</taxon>
        <taxon>Metazoa</taxon>
        <taxon>Cnidaria</taxon>
        <taxon>Anthozoa</taxon>
        <taxon>Hexacorallia</taxon>
        <taxon>Scleractinia</taxon>
        <taxon>Fungiina</taxon>
        <taxon>Poritidae</taxon>
        <taxon>Porites</taxon>
    </lineage>
</organism>
<name>A0ABN8PYQ8_9CNID</name>
<dbReference type="EMBL" id="CALNXI010001057">
    <property type="protein sequence ID" value="CAH3153502.1"/>
    <property type="molecule type" value="Genomic_DNA"/>
</dbReference>
<comment type="caution">
    <text evidence="2">The sequence shown here is derived from an EMBL/GenBank/DDBJ whole genome shotgun (WGS) entry which is preliminary data.</text>
</comment>
<keyword evidence="3" id="KW-1185">Reference proteome</keyword>
<sequence length="463" mass="52148">DRWLNLTQEVVCFGARDSKFASVVIPLEGFLTSLKLIHVTGHVSCDPNAPQHDRKWGCSRSHPKLGRTPFNIVVTAGKHNGILFPIDLFMKDSKKESLWYDITDADPDALELVLGDLSYPYYVTSGQELRIWLGKDYQNVGKVEVEGKKIIFKMANEKGFQSRKKRSRFFLCGICNVVSIAENTANEKDATEDTAQRDEEKRLSSTMARNKDTERSLHTDTSESSLNTKHSISRDVEDTGLKALAQTQSSSQMMVSRYGEEVETFRRAEGKICWNECLKKLENFDSDKDGKIIDKDSSDRGLISSKSSQKVSEKENLNCEEISSKGEMASGPSEALPVDGLENEKDNGRQKRNSSPKDLKTFVPVSGHSLELFESTEAKIAPDNEKSTTGSHEKTNVPEIQINDTESKHAWHEEEKPLPGSRWKRIVTLRTNSGRGKKMQRDSATINEEYELIVSTLKEYGVW</sequence>
<proteinExistence type="predicted"/>
<feature type="compositionally biased region" description="Basic and acidic residues" evidence="1">
    <location>
        <begin position="187"/>
        <end position="221"/>
    </location>
</feature>
<feature type="compositionally biased region" description="Basic and acidic residues" evidence="1">
    <location>
        <begin position="288"/>
        <end position="299"/>
    </location>
</feature>
<dbReference type="Proteomes" id="UP001159427">
    <property type="component" value="Unassembled WGS sequence"/>
</dbReference>
<feature type="region of interest" description="Disordered" evidence="1">
    <location>
        <begin position="288"/>
        <end position="362"/>
    </location>
</feature>
<protein>
    <submittedName>
        <fullName evidence="2">Uncharacterized protein</fullName>
    </submittedName>
</protein>